<evidence type="ECO:0000313" key="3">
    <source>
        <dbReference type="Proteomes" id="UP001500403"/>
    </source>
</evidence>
<dbReference type="InterPro" id="IPR016156">
    <property type="entry name" value="FAD/NAD-linked_Rdtase_dimer_sf"/>
</dbReference>
<dbReference type="SUPFAM" id="SSF55424">
    <property type="entry name" value="FAD/NAD-linked reductases, dimerisation (C-terminal) domain"/>
    <property type="match status" value="1"/>
</dbReference>
<proteinExistence type="predicted"/>
<dbReference type="InterPro" id="IPR036188">
    <property type="entry name" value="FAD/NAD-bd_sf"/>
</dbReference>
<accession>A0ABP6JHG6</accession>
<dbReference type="InterPro" id="IPR004099">
    <property type="entry name" value="Pyr_nucl-diS_OxRdtase_dimer"/>
</dbReference>
<reference evidence="3" key="1">
    <citation type="journal article" date="2019" name="Int. J. Syst. Evol. Microbiol.">
        <title>The Global Catalogue of Microorganisms (GCM) 10K type strain sequencing project: providing services to taxonomists for standard genome sequencing and annotation.</title>
        <authorList>
            <consortium name="The Broad Institute Genomics Platform"/>
            <consortium name="The Broad Institute Genome Sequencing Center for Infectious Disease"/>
            <person name="Wu L."/>
            <person name="Ma J."/>
        </authorList>
    </citation>
    <scope>NUCLEOTIDE SEQUENCE [LARGE SCALE GENOMIC DNA]</scope>
    <source>
        <strain evidence="3">JCM 9088</strain>
    </source>
</reference>
<dbReference type="SUPFAM" id="SSF51905">
    <property type="entry name" value="FAD/NAD(P)-binding domain"/>
    <property type="match status" value="1"/>
</dbReference>
<name>A0ABP6JHG6_9ACTN</name>
<dbReference type="Pfam" id="PF02852">
    <property type="entry name" value="Pyr_redox_dim"/>
    <property type="match status" value="1"/>
</dbReference>
<sequence>MSANEQADVVVVGLGPGGEYVAGTLAEAGLDVVGVEAELVEDADRGVLIGATSAGPAGGEVLYGLNVAVHAEIPIDRLKHMMYTYPTFHRTVETALGALR</sequence>
<keyword evidence="3" id="KW-1185">Reference proteome</keyword>
<feature type="domain" description="Pyridine nucleotide-disulphide oxidoreductase dimerisation" evidence="1">
    <location>
        <begin position="37"/>
        <end position="95"/>
    </location>
</feature>
<comment type="caution">
    <text evidence="2">The sequence shown here is derived from an EMBL/GenBank/DDBJ whole genome shotgun (WGS) entry which is preliminary data.</text>
</comment>
<protein>
    <recommendedName>
        <fullName evidence="1">Pyridine nucleotide-disulphide oxidoreductase dimerisation domain-containing protein</fullName>
    </recommendedName>
</protein>
<dbReference type="RefSeq" id="WP_344492358.1">
    <property type="nucleotide sequence ID" value="NZ_BAAAUD010000013.1"/>
</dbReference>
<dbReference type="Proteomes" id="UP001500403">
    <property type="component" value="Unassembled WGS sequence"/>
</dbReference>
<gene>
    <name evidence="2" type="ORF">GCM10010446_14350</name>
</gene>
<organism evidence="2 3">
    <name type="scientific">Streptomyces enissocaesilis</name>
    <dbReference type="NCBI Taxonomy" id="332589"/>
    <lineage>
        <taxon>Bacteria</taxon>
        <taxon>Bacillati</taxon>
        <taxon>Actinomycetota</taxon>
        <taxon>Actinomycetes</taxon>
        <taxon>Kitasatosporales</taxon>
        <taxon>Streptomycetaceae</taxon>
        <taxon>Streptomyces</taxon>
        <taxon>Streptomyces rochei group</taxon>
    </lineage>
</organism>
<dbReference type="EMBL" id="BAAAUD010000013">
    <property type="protein sequence ID" value="GAA2930721.1"/>
    <property type="molecule type" value="Genomic_DNA"/>
</dbReference>
<evidence type="ECO:0000259" key="1">
    <source>
        <dbReference type="Pfam" id="PF02852"/>
    </source>
</evidence>
<evidence type="ECO:0000313" key="2">
    <source>
        <dbReference type="EMBL" id="GAA2930721.1"/>
    </source>
</evidence>
<dbReference type="Gene3D" id="3.30.390.30">
    <property type="match status" value="1"/>
</dbReference>